<protein>
    <recommendedName>
        <fullName evidence="2">UPF0301 protein Rumeso_03875</fullName>
    </recommendedName>
</protein>
<reference evidence="4 5" key="1">
    <citation type="submission" date="2013-02" db="EMBL/GenBank/DDBJ databases">
        <authorList>
            <person name="Fiebig A."/>
            <person name="Goeker M."/>
            <person name="Klenk H.-P.P."/>
        </authorList>
    </citation>
    <scope>NUCLEOTIDE SEQUENCE [LARGE SCALE GENOMIC DNA]</scope>
    <source>
        <strain evidence="4 5">DSM 19309</strain>
    </source>
</reference>
<proteinExistence type="inferred from homology"/>
<dbReference type="PANTHER" id="PTHR30327:SF1">
    <property type="entry name" value="UPF0301 PROTEIN YQGE"/>
    <property type="match status" value="1"/>
</dbReference>
<name>A0A017HLF1_9RHOB</name>
<dbReference type="Gene3D" id="3.40.1740.10">
    <property type="entry name" value="VC0467-like"/>
    <property type="match status" value="1"/>
</dbReference>
<evidence type="ECO:0000313" key="5">
    <source>
        <dbReference type="Proteomes" id="UP000019666"/>
    </source>
</evidence>
<dbReference type="HOGENOM" id="CLU_057596_1_0_5"/>
<dbReference type="NCBIfam" id="NF001268">
    <property type="entry name" value="PRK00228.1-4"/>
    <property type="match status" value="1"/>
</dbReference>
<dbReference type="SUPFAM" id="SSF143456">
    <property type="entry name" value="VC0467-like"/>
    <property type="match status" value="1"/>
</dbReference>
<dbReference type="GO" id="GO:0005829">
    <property type="term" value="C:cytosol"/>
    <property type="evidence" value="ECO:0007669"/>
    <property type="project" value="TreeGrafter"/>
</dbReference>
<dbReference type="STRING" id="442562.Rumeso_03875"/>
<dbReference type="EMBL" id="AOSK01000111">
    <property type="protein sequence ID" value="EYD74579.1"/>
    <property type="molecule type" value="Genomic_DNA"/>
</dbReference>
<dbReference type="NCBIfam" id="NF001266">
    <property type="entry name" value="PRK00228.1-1"/>
    <property type="match status" value="1"/>
</dbReference>
<gene>
    <name evidence="4" type="ORF">Rumeso_03875</name>
</gene>
<evidence type="ECO:0000313" key="4">
    <source>
        <dbReference type="EMBL" id="EYD74579.1"/>
    </source>
</evidence>
<evidence type="ECO:0000256" key="1">
    <source>
        <dbReference type="ARBA" id="ARBA00009600"/>
    </source>
</evidence>
<comment type="caution">
    <text evidence="4">The sequence shown here is derived from an EMBL/GenBank/DDBJ whole genome shotgun (WGS) entry which is preliminary data.</text>
</comment>
<keyword evidence="5" id="KW-1185">Reference proteome</keyword>
<dbReference type="PANTHER" id="PTHR30327">
    <property type="entry name" value="UNCHARACTERIZED PROTEIN YQGE"/>
    <property type="match status" value="1"/>
</dbReference>
<dbReference type="PATRIC" id="fig|442562.3.peg.3822"/>
<sequence>MVPRLRAPARQHLDPRHLGGRRLRRDGKGRAEQEEGGEGQEVAHGPVIPDARASAKSPSREPALAARIRAWDVTARAARALDPGPPGAHHQDMDHDPNFLAGKLLIAMPAMGDPRFERSVVYVCAHSDDGAMGIIVNKPVPELRFADLLEQLGIPRPEKGARDIRVHFGGPVEGGRGFVLHSADYESEGGTMRIDEEVSMTATLDILRQIAAGDGPKASMLALGYAGWGPGQLESEIAQNAWLTGPAKSEILFGRANEHKWNAALKAIGVDPQTLSSSAGHA</sequence>
<evidence type="ECO:0000256" key="2">
    <source>
        <dbReference type="HAMAP-Rule" id="MF_00758"/>
    </source>
</evidence>
<accession>A0A017HLF1</accession>
<feature type="region of interest" description="Disordered" evidence="3">
    <location>
        <begin position="1"/>
        <end position="61"/>
    </location>
</feature>
<dbReference type="Pfam" id="PF02622">
    <property type="entry name" value="DUF179"/>
    <property type="match status" value="1"/>
</dbReference>
<organism evidence="4 5">
    <name type="scientific">Rubellimicrobium mesophilum DSM 19309</name>
    <dbReference type="NCBI Taxonomy" id="442562"/>
    <lineage>
        <taxon>Bacteria</taxon>
        <taxon>Pseudomonadati</taxon>
        <taxon>Pseudomonadota</taxon>
        <taxon>Alphaproteobacteria</taxon>
        <taxon>Rhodobacterales</taxon>
        <taxon>Roseobacteraceae</taxon>
        <taxon>Rubellimicrobium</taxon>
    </lineage>
</organism>
<dbReference type="HAMAP" id="MF_00758">
    <property type="entry name" value="UPF0301"/>
    <property type="match status" value="1"/>
</dbReference>
<dbReference type="Proteomes" id="UP000019666">
    <property type="component" value="Unassembled WGS sequence"/>
</dbReference>
<dbReference type="AlphaFoldDB" id="A0A017HLF1"/>
<comment type="similarity">
    <text evidence="1 2">Belongs to the UPF0301 (AlgH) family.</text>
</comment>
<evidence type="ECO:0000256" key="3">
    <source>
        <dbReference type="SAM" id="MobiDB-lite"/>
    </source>
</evidence>
<dbReference type="InterPro" id="IPR003774">
    <property type="entry name" value="AlgH-like"/>
</dbReference>